<dbReference type="GO" id="GO:0061599">
    <property type="term" value="F:molybdopterin molybdotransferase activity"/>
    <property type="evidence" value="ECO:0007669"/>
    <property type="project" value="UniProtKB-UniRule"/>
</dbReference>
<dbReference type="Gene3D" id="3.90.105.10">
    <property type="entry name" value="Molybdopterin biosynthesis moea protein, domain 2"/>
    <property type="match status" value="1"/>
</dbReference>
<dbReference type="InterPro" id="IPR038987">
    <property type="entry name" value="MoeA-like"/>
</dbReference>
<comment type="cofactor">
    <cofactor evidence="1 13">
        <name>Mg(2+)</name>
        <dbReference type="ChEBI" id="CHEBI:18420"/>
    </cofactor>
</comment>
<comment type="pathway">
    <text evidence="3 13">Cofactor biosynthesis; molybdopterin biosynthesis.</text>
</comment>
<protein>
    <recommendedName>
        <fullName evidence="6 13">Molybdopterin molybdenumtransferase</fullName>
        <ecNumber evidence="5 13">2.10.1.1</ecNumber>
    </recommendedName>
</protein>
<dbReference type="InterPro" id="IPR036135">
    <property type="entry name" value="MoeA_linker/N_sf"/>
</dbReference>
<dbReference type="Gene3D" id="3.40.980.10">
    <property type="entry name" value="MoaB/Mog-like domain"/>
    <property type="match status" value="1"/>
</dbReference>
<keyword evidence="11 13" id="KW-0501">Molybdenum cofactor biosynthesis</keyword>
<accession>A0A7W3RH44</accession>
<proteinExistence type="inferred from homology"/>
<evidence type="ECO:0000313" key="16">
    <source>
        <dbReference type="Proteomes" id="UP000543174"/>
    </source>
</evidence>
<dbReference type="Pfam" id="PF03454">
    <property type="entry name" value="MoeA_C"/>
    <property type="match status" value="1"/>
</dbReference>
<evidence type="ECO:0000256" key="3">
    <source>
        <dbReference type="ARBA" id="ARBA00005046"/>
    </source>
</evidence>
<comment type="function">
    <text evidence="2 13">Catalyzes the insertion of molybdate into adenylated molybdopterin with the concomitant release of AMP.</text>
</comment>
<evidence type="ECO:0000256" key="1">
    <source>
        <dbReference type="ARBA" id="ARBA00001946"/>
    </source>
</evidence>
<dbReference type="GO" id="GO:0046872">
    <property type="term" value="F:metal ion binding"/>
    <property type="evidence" value="ECO:0007669"/>
    <property type="project" value="UniProtKB-UniRule"/>
</dbReference>
<feature type="domain" description="MoaB/Mog" evidence="14">
    <location>
        <begin position="192"/>
        <end position="330"/>
    </location>
</feature>
<dbReference type="EC" id="2.10.1.1" evidence="5 13"/>
<dbReference type="InterPro" id="IPR036688">
    <property type="entry name" value="MoeA_C_domain_IV_sf"/>
</dbReference>
<evidence type="ECO:0000256" key="11">
    <source>
        <dbReference type="ARBA" id="ARBA00023150"/>
    </source>
</evidence>
<dbReference type="InterPro" id="IPR005111">
    <property type="entry name" value="MoeA_C_domain_IV"/>
</dbReference>
<keyword evidence="8 13" id="KW-0808">Transferase</keyword>
<dbReference type="NCBIfam" id="TIGR00177">
    <property type="entry name" value="molyb_syn"/>
    <property type="match status" value="1"/>
</dbReference>
<evidence type="ECO:0000256" key="4">
    <source>
        <dbReference type="ARBA" id="ARBA00010763"/>
    </source>
</evidence>
<dbReference type="EMBL" id="JACJHT010000004">
    <property type="protein sequence ID" value="MBA9041462.1"/>
    <property type="molecule type" value="Genomic_DNA"/>
</dbReference>
<dbReference type="SUPFAM" id="SSF63867">
    <property type="entry name" value="MoeA C-terminal domain-like"/>
    <property type="match status" value="1"/>
</dbReference>
<dbReference type="Gene3D" id="2.170.190.11">
    <property type="entry name" value="Molybdopterin biosynthesis moea protein, domain 3"/>
    <property type="match status" value="1"/>
</dbReference>
<gene>
    <name evidence="15" type="ORF">HNP21_004582</name>
</gene>
<dbReference type="CDD" id="cd00887">
    <property type="entry name" value="MoeA"/>
    <property type="match status" value="1"/>
</dbReference>
<evidence type="ECO:0000256" key="5">
    <source>
        <dbReference type="ARBA" id="ARBA00013269"/>
    </source>
</evidence>
<evidence type="ECO:0000256" key="6">
    <source>
        <dbReference type="ARBA" id="ARBA00021108"/>
    </source>
</evidence>
<evidence type="ECO:0000256" key="13">
    <source>
        <dbReference type="RuleBase" id="RU365090"/>
    </source>
</evidence>
<dbReference type="SUPFAM" id="SSF53218">
    <property type="entry name" value="Molybdenum cofactor biosynthesis proteins"/>
    <property type="match status" value="1"/>
</dbReference>
<dbReference type="Pfam" id="PF03453">
    <property type="entry name" value="MoeA_N"/>
    <property type="match status" value="1"/>
</dbReference>
<dbReference type="GO" id="GO:0005829">
    <property type="term" value="C:cytosol"/>
    <property type="evidence" value="ECO:0007669"/>
    <property type="project" value="TreeGrafter"/>
</dbReference>
<comment type="similarity">
    <text evidence="4 13">Belongs to the MoeA family.</text>
</comment>
<keyword evidence="7 13" id="KW-0500">Molybdenum</keyword>
<dbReference type="SMART" id="SM00852">
    <property type="entry name" value="MoCF_biosynth"/>
    <property type="match status" value="1"/>
</dbReference>
<evidence type="ECO:0000256" key="7">
    <source>
        <dbReference type="ARBA" id="ARBA00022505"/>
    </source>
</evidence>
<dbReference type="InterPro" id="IPR036425">
    <property type="entry name" value="MoaB/Mog-like_dom_sf"/>
</dbReference>
<evidence type="ECO:0000256" key="10">
    <source>
        <dbReference type="ARBA" id="ARBA00022842"/>
    </source>
</evidence>
<organism evidence="15 16">
    <name type="scientific">Priestia aryabhattai</name>
    <name type="common">Bacillus aryabhattai</name>
    <dbReference type="NCBI Taxonomy" id="412384"/>
    <lineage>
        <taxon>Bacteria</taxon>
        <taxon>Bacillati</taxon>
        <taxon>Bacillota</taxon>
        <taxon>Bacilli</taxon>
        <taxon>Bacillales</taxon>
        <taxon>Bacillaceae</taxon>
        <taxon>Priestia</taxon>
    </lineage>
</organism>
<sequence>MKRMREKRTPIPVGECVGRVMPYAKNRKQEIIALEEAHGRFLAEDLIADHDIPAFDRSPYDGFAVRSQDTKEASSLHPVELAVRGEIGAGSVFEHTVSAMQAVRIMTGAPIPKGCDAVAMLEVTKEYTKDNQPIVQIKRSFNSGDNISFQGEETTKGTVLASKGTYITPGVAALLATFGYSNVAVFKKPVVGLLATGSELVEVSDPVERGKIRNSNAHMLRAQIEKAGGEVNYFGIMPDDLSQCYNAVKAALSEVDMLITTGGVSVGDYDYLPDVYKQLQAEVLFNKIAMRPGSVTTVARMEEKLLFGLSGNPTACYVGFELLARPVISTYAGKRTPHLRKEKALLGKDFLKPNPFMRFVSGRLSYREGQLIASPLSFTKSSAVSSLAHADTLIIFPGGTRGYKEGMLVDVLLLDDVRGSEWPW</sequence>
<comment type="caution">
    <text evidence="15">The sequence shown here is derived from an EMBL/GenBank/DDBJ whole genome shotgun (WGS) entry which is preliminary data.</text>
</comment>
<keyword evidence="9 13" id="KW-0479">Metal-binding</keyword>
<evidence type="ECO:0000256" key="9">
    <source>
        <dbReference type="ARBA" id="ARBA00022723"/>
    </source>
</evidence>
<dbReference type="PANTHER" id="PTHR10192">
    <property type="entry name" value="MOLYBDOPTERIN BIOSYNTHESIS PROTEIN"/>
    <property type="match status" value="1"/>
</dbReference>
<keyword evidence="10 13" id="KW-0460">Magnesium</keyword>
<dbReference type="GO" id="GO:0006777">
    <property type="term" value="P:Mo-molybdopterin cofactor biosynthetic process"/>
    <property type="evidence" value="ECO:0007669"/>
    <property type="project" value="UniProtKB-UniRule"/>
</dbReference>
<dbReference type="FunFam" id="2.170.190.11:FF:000001">
    <property type="entry name" value="Molybdopterin molybdenumtransferase"/>
    <property type="match status" value="1"/>
</dbReference>
<keyword evidence="16" id="KW-1185">Reference proteome</keyword>
<evidence type="ECO:0000259" key="14">
    <source>
        <dbReference type="SMART" id="SM00852"/>
    </source>
</evidence>
<evidence type="ECO:0000256" key="12">
    <source>
        <dbReference type="ARBA" id="ARBA00047317"/>
    </source>
</evidence>
<evidence type="ECO:0000256" key="8">
    <source>
        <dbReference type="ARBA" id="ARBA00022679"/>
    </source>
</evidence>
<dbReference type="SUPFAM" id="SSF63882">
    <property type="entry name" value="MoeA N-terminal region -like"/>
    <property type="match status" value="1"/>
</dbReference>
<dbReference type="InterPro" id="IPR005110">
    <property type="entry name" value="MoeA_linker/N"/>
</dbReference>
<dbReference type="UniPathway" id="UPA00344"/>
<evidence type="ECO:0000256" key="2">
    <source>
        <dbReference type="ARBA" id="ARBA00002901"/>
    </source>
</evidence>
<dbReference type="Gene3D" id="2.40.340.10">
    <property type="entry name" value="MoeA, C-terminal, domain IV"/>
    <property type="match status" value="1"/>
</dbReference>
<reference evidence="15" key="1">
    <citation type="submission" date="2020-08" db="EMBL/GenBank/DDBJ databases">
        <title>Functional genomics of gut bacteria from endangered species of beetles.</title>
        <authorList>
            <person name="Carlos-Shanley C."/>
        </authorList>
    </citation>
    <scope>NUCLEOTIDE SEQUENCE [LARGE SCALE GENOMIC DNA]</scope>
    <source>
        <strain evidence="15">S00060</strain>
    </source>
</reference>
<dbReference type="FunFam" id="3.40.980.10:FF:000004">
    <property type="entry name" value="Molybdopterin molybdenumtransferase"/>
    <property type="match status" value="1"/>
</dbReference>
<dbReference type="NCBIfam" id="NF045515">
    <property type="entry name" value="Glp_gephyrin"/>
    <property type="match status" value="1"/>
</dbReference>
<dbReference type="Pfam" id="PF00994">
    <property type="entry name" value="MoCF_biosynth"/>
    <property type="match status" value="1"/>
</dbReference>
<dbReference type="InterPro" id="IPR001453">
    <property type="entry name" value="MoaB/Mog_dom"/>
</dbReference>
<comment type="catalytic activity">
    <reaction evidence="12">
        <text>adenylyl-molybdopterin + molybdate = Mo-molybdopterin + AMP + H(+)</text>
        <dbReference type="Rhea" id="RHEA:35047"/>
        <dbReference type="ChEBI" id="CHEBI:15378"/>
        <dbReference type="ChEBI" id="CHEBI:36264"/>
        <dbReference type="ChEBI" id="CHEBI:62727"/>
        <dbReference type="ChEBI" id="CHEBI:71302"/>
        <dbReference type="ChEBI" id="CHEBI:456215"/>
        <dbReference type="EC" id="2.10.1.1"/>
    </reaction>
</comment>
<dbReference type="AlphaFoldDB" id="A0A7W3RH44"/>
<dbReference type="PANTHER" id="PTHR10192:SF5">
    <property type="entry name" value="GEPHYRIN"/>
    <property type="match status" value="1"/>
</dbReference>
<dbReference type="Proteomes" id="UP000543174">
    <property type="component" value="Unassembled WGS sequence"/>
</dbReference>
<evidence type="ECO:0000313" key="15">
    <source>
        <dbReference type="EMBL" id="MBA9041462.1"/>
    </source>
</evidence>
<name>A0A7W3RH44_PRIAR</name>